<dbReference type="InterPro" id="IPR058922">
    <property type="entry name" value="WHD_DRP"/>
</dbReference>
<protein>
    <recommendedName>
        <fullName evidence="3">AAA+ ATPase domain-containing protein</fullName>
    </recommendedName>
</protein>
<dbReference type="EMBL" id="LT934122">
    <property type="protein sequence ID" value="VAI53781.1"/>
    <property type="molecule type" value="Genomic_DNA"/>
</dbReference>
<dbReference type="InterPro" id="IPR027417">
    <property type="entry name" value="P-loop_NTPase"/>
</dbReference>
<dbReference type="Pfam" id="PF00931">
    <property type="entry name" value="NB-ARC"/>
    <property type="match status" value="1"/>
</dbReference>
<dbReference type="Pfam" id="PF23559">
    <property type="entry name" value="WHD_DRP"/>
    <property type="match status" value="1"/>
</dbReference>
<dbReference type="SMART" id="SM00382">
    <property type="entry name" value="AAA"/>
    <property type="match status" value="1"/>
</dbReference>
<dbReference type="PANTHER" id="PTHR23155">
    <property type="entry name" value="DISEASE RESISTANCE PROTEIN RP"/>
    <property type="match status" value="1"/>
</dbReference>
<keyword evidence="5" id="KW-1185">Reference proteome</keyword>
<gene>
    <name evidence="4" type="ORF">TRITD_6Bv1G018030</name>
</gene>
<dbReference type="InterPro" id="IPR044974">
    <property type="entry name" value="Disease_R_plants"/>
</dbReference>
<feature type="domain" description="AAA+ ATPase" evidence="3">
    <location>
        <begin position="197"/>
        <end position="334"/>
    </location>
</feature>
<accession>A0A9R1B6Y5</accession>
<proteinExistence type="predicted"/>
<dbReference type="PANTHER" id="PTHR23155:SF988">
    <property type="entry name" value="OS06G0707733 PROTEIN"/>
    <property type="match status" value="1"/>
</dbReference>
<dbReference type="InterPro" id="IPR042197">
    <property type="entry name" value="Apaf_helical"/>
</dbReference>
<dbReference type="AlphaFoldDB" id="A0A9R1B6Y5"/>
<dbReference type="GO" id="GO:0098542">
    <property type="term" value="P:defense response to other organism"/>
    <property type="evidence" value="ECO:0007669"/>
    <property type="project" value="TreeGrafter"/>
</dbReference>
<dbReference type="SUPFAM" id="SSF52540">
    <property type="entry name" value="P-loop containing nucleoside triphosphate hydrolases"/>
    <property type="match status" value="1"/>
</dbReference>
<dbReference type="Proteomes" id="UP000324705">
    <property type="component" value="Chromosome 6B"/>
</dbReference>
<keyword evidence="1" id="KW-0677">Repeat</keyword>
<dbReference type="InterPro" id="IPR032675">
    <property type="entry name" value="LRR_dom_sf"/>
</dbReference>
<sequence length="693" mass="79597">MNSVDFVKGLRINVEHTAKHVTSKLKCLPCLGAASRGGHQENDGKQGCISGVRLCGRRGVSSSPPMPANKVDGRCMPKVISSARNTAHTSGKHFPCCSTISAHGDDALETSDLMFDRVQMSKTMMDMVVQLKEVCAKVSTILNLDLLGSSRTLTKEIAMNRSKTTSDIIEPKIYQGRDDQKMKIVEGIVTGDYCPNQLNVLPIFGPVGIGKTTLTQHIWEEVNSYFQASVWVCVCFNFSADRLAQEIVNKIDKVNDEKNNASAEELIQQRLKSKRFLLVLDDVWTHHEDEWRKLILTFEKVESNGNLIIVTTRIPKIAEMVSNTDYEVNLERLNDIDTMRLFEECVFGNAKQPWEEHPELLKTGRGIVRHLKGFPLATKIVGRLLRNQLTLEHWKSVLESKEWELQTGESDILPALKLTYVYLPYHLKQLFLHYALFPKDYEYDSKEIVQLWIGLGLLHPCDEDKMIEDVGLDHLHELVNYRFFKKNKEKDGRCCYVIHDLLHELATKVSSYECVRISSSNVKSIGISPYVRHLSIIVDDTDVNDKTTFDYYTKHLSALGERLKAENLRTLMLFGKYHGSFAKTFGDLFRKAKGLRTIFLSGASYPIEDILHSFSKNIHLRYLRIEPSNMRHNIELPSKLFRFYHLEIINLEKWKYPVSIRHITNLVKLRHFLVPENMPQVFFKTRQKTCHFH</sequence>
<dbReference type="Gene3D" id="1.10.10.10">
    <property type="entry name" value="Winged helix-like DNA-binding domain superfamily/Winged helix DNA-binding domain"/>
    <property type="match status" value="1"/>
</dbReference>
<dbReference type="InterPro" id="IPR003593">
    <property type="entry name" value="AAA+_ATPase"/>
</dbReference>
<dbReference type="PRINTS" id="PR00364">
    <property type="entry name" value="DISEASERSIST"/>
</dbReference>
<dbReference type="Gramene" id="TRITD6Bv1G018030.1">
    <property type="protein sequence ID" value="TRITD6Bv1G018030.1"/>
    <property type="gene ID" value="TRITD6Bv1G018030"/>
</dbReference>
<evidence type="ECO:0000256" key="2">
    <source>
        <dbReference type="ARBA" id="ARBA00022821"/>
    </source>
</evidence>
<dbReference type="GO" id="GO:0043531">
    <property type="term" value="F:ADP binding"/>
    <property type="evidence" value="ECO:0007669"/>
    <property type="project" value="InterPro"/>
</dbReference>
<dbReference type="Gene3D" id="1.10.8.430">
    <property type="entry name" value="Helical domain of apoptotic protease-activating factors"/>
    <property type="match status" value="1"/>
</dbReference>
<organism evidence="4 5">
    <name type="scientific">Triticum turgidum subsp. durum</name>
    <name type="common">Durum wheat</name>
    <name type="synonym">Triticum durum</name>
    <dbReference type="NCBI Taxonomy" id="4567"/>
    <lineage>
        <taxon>Eukaryota</taxon>
        <taxon>Viridiplantae</taxon>
        <taxon>Streptophyta</taxon>
        <taxon>Embryophyta</taxon>
        <taxon>Tracheophyta</taxon>
        <taxon>Spermatophyta</taxon>
        <taxon>Magnoliopsida</taxon>
        <taxon>Liliopsida</taxon>
        <taxon>Poales</taxon>
        <taxon>Poaceae</taxon>
        <taxon>BOP clade</taxon>
        <taxon>Pooideae</taxon>
        <taxon>Triticodae</taxon>
        <taxon>Triticeae</taxon>
        <taxon>Triticinae</taxon>
        <taxon>Triticum</taxon>
    </lineage>
</organism>
<dbReference type="InterPro" id="IPR036388">
    <property type="entry name" value="WH-like_DNA-bd_sf"/>
</dbReference>
<evidence type="ECO:0000259" key="3">
    <source>
        <dbReference type="SMART" id="SM00382"/>
    </source>
</evidence>
<evidence type="ECO:0000313" key="5">
    <source>
        <dbReference type="Proteomes" id="UP000324705"/>
    </source>
</evidence>
<evidence type="ECO:0000313" key="4">
    <source>
        <dbReference type="EMBL" id="VAI53781.1"/>
    </source>
</evidence>
<dbReference type="Gene3D" id="3.80.10.10">
    <property type="entry name" value="Ribonuclease Inhibitor"/>
    <property type="match status" value="1"/>
</dbReference>
<dbReference type="SUPFAM" id="SSF52058">
    <property type="entry name" value="L domain-like"/>
    <property type="match status" value="1"/>
</dbReference>
<dbReference type="InterPro" id="IPR002182">
    <property type="entry name" value="NB-ARC"/>
</dbReference>
<reference evidence="4 5" key="1">
    <citation type="submission" date="2017-09" db="EMBL/GenBank/DDBJ databases">
        <authorList>
            <consortium name="International Durum Wheat Genome Sequencing Consortium (IDWGSC)"/>
            <person name="Milanesi L."/>
        </authorList>
    </citation>
    <scope>NUCLEOTIDE SEQUENCE [LARGE SCALE GENOMIC DNA]</scope>
    <source>
        <strain evidence="5">cv. Svevo</strain>
    </source>
</reference>
<keyword evidence="2" id="KW-0611">Plant defense</keyword>
<evidence type="ECO:0000256" key="1">
    <source>
        <dbReference type="ARBA" id="ARBA00022737"/>
    </source>
</evidence>
<dbReference type="Gene3D" id="3.40.50.300">
    <property type="entry name" value="P-loop containing nucleotide triphosphate hydrolases"/>
    <property type="match status" value="1"/>
</dbReference>
<name>A0A9R1B6Y5_TRITD</name>